<proteinExistence type="predicted"/>
<dbReference type="Pfam" id="PF12276">
    <property type="entry name" value="DUF3617"/>
    <property type="match status" value="1"/>
</dbReference>
<reference evidence="2 3" key="1">
    <citation type="submission" date="2020-04" db="EMBL/GenBank/DDBJ databases">
        <authorList>
            <person name="Liu A."/>
        </authorList>
    </citation>
    <scope>NUCLEOTIDE SEQUENCE [LARGE SCALE GENOMIC DNA]</scope>
    <source>
        <strain evidence="2 3">RZ02</strain>
    </source>
</reference>
<evidence type="ECO:0000256" key="1">
    <source>
        <dbReference type="SAM" id="SignalP"/>
    </source>
</evidence>
<dbReference type="Proteomes" id="UP000561181">
    <property type="component" value="Unassembled WGS sequence"/>
</dbReference>
<organism evidence="2 3">
    <name type="scientific">Pontixanthobacter rizhaonensis</name>
    <dbReference type="NCBI Taxonomy" id="2730337"/>
    <lineage>
        <taxon>Bacteria</taxon>
        <taxon>Pseudomonadati</taxon>
        <taxon>Pseudomonadota</taxon>
        <taxon>Alphaproteobacteria</taxon>
        <taxon>Sphingomonadales</taxon>
        <taxon>Erythrobacteraceae</taxon>
        <taxon>Pontixanthobacter</taxon>
    </lineage>
</organism>
<sequence>MPAVLIPLIAAGAFIGPATAQAPTLQMLEQLERGEWEIRFRGGEEPMKLCLRTGQELIQLRHPQANCSRYVVEDGTGEITVQYTCRNMGYGRTNIRKETNRLVQIAGQGSVGSSPFEFTAEARRTGSCK</sequence>
<comment type="caution">
    <text evidence="2">The sequence shown here is derived from an EMBL/GenBank/DDBJ whole genome shotgun (WGS) entry which is preliminary data.</text>
</comment>
<name>A0A848QPJ0_9SPHN</name>
<accession>A0A848QPJ0</accession>
<dbReference type="RefSeq" id="WP_170013706.1">
    <property type="nucleotide sequence ID" value="NZ_JABCRE010000003.1"/>
</dbReference>
<feature type="signal peptide" evidence="1">
    <location>
        <begin position="1"/>
        <end position="20"/>
    </location>
</feature>
<keyword evidence="3" id="KW-1185">Reference proteome</keyword>
<dbReference type="EMBL" id="JABCRE010000003">
    <property type="protein sequence ID" value="NMW32819.1"/>
    <property type="molecule type" value="Genomic_DNA"/>
</dbReference>
<evidence type="ECO:0008006" key="4">
    <source>
        <dbReference type="Google" id="ProtNLM"/>
    </source>
</evidence>
<dbReference type="InterPro" id="IPR022061">
    <property type="entry name" value="DUF3617"/>
</dbReference>
<evidence type="ECO:0000313" key="3">
    <source>
        <dbReference type="Proteomes" id="UP000561181"/>
    </source>
</evidence>
<evidence type="ECO:0000313" key="2">
    <source>
        <dbReference type="EMBL" id="NMW32819.1"/>
    </source>
</evidence>
<feature type="chain" id="PRO_5032862722" description="DUF3617 family protein" evidence="1">
    <location>
        <begin position="21"/>
        <end position="129"/>
    </location>
</feature>
<keyword evidence="1" id="KW-0732">Signal</keyword>
<gene>
    <name evidence="2" type="ORF">HKD42_12175</name>
</gene>
<protein>
    <recommendedName>
        <fullName evidence="4">DUF3617 family protein</fullName>
    </recommendedName>
</protein>
<dbReference type="AlphaFoldDB" id="A0A848QPJ0"/>